<keyword evidence="4" id="KW-1133">Transmembrane helix</keyword>
<dbReference type="SUPFAM" id="SSF48452">
    <property type="entry name" value="TPR-like"/>
    <property type="match status" value="1"/>
</dbReference>
<evidence type="ECO:0000256" key="1">
    <source>
        <dbReference type="ARBA" id="ARBA00022737"/>
    </source>
</evidence>
<keyword evidence="4" id="KW-0472">Membrane</keyword>
<evidence type="ECO:0000313" key="6">
    <source>
        <dbReference type="Proteomes" id="UP000580654"/>
    </source>
</evidence>
<proteinExistence type="predicted"/>
<dbReference type="Proteomes" id="UP000580654">
    <property type="component" value="Unassembled WGS sequence"/>
</dbReference>
<dbReference type="PANTHER" id="PTHR44858:SF1">
    <property type="entry name" value="UDP-N-ACETYLGLUCOSAMINE--PEPTIDE N-ACETYLGLUCOSAMINYLTRANSFERASE SPINDLY-RELATED"/>
    <property type="match status" value="1"/>
</dbReference>
<sequence>MQNTHRNPLTGPLAALLAVAVLGGGWWWMEAGPPAPAAVPEAAEEVLPLPPEPPRVADSPDYEACLAQLRDDAQGALRVAEAWEARGGGDGARHCSALAMLALGEPERAAARLEALAGRAAVGPTARAAVFGQAGQAWMVAGQAVRAYGAFTLALALTPADPELLVDRAIAAGILGRLADSLADTERALAVDGTRVEALVYHAAALRRLDRVQEAMRDVERALALEPGSPEALLERGILRQLQGDTAGARADWESVVAGSPDSAAADMAEQNLALNAAGPARR</sequence>
<reference evidence="5 6" key="1">
    <citation type="submission" date="2020-08" db="EMBL/GenBank/DDBJ databases">
        <title>Genomic Encyclopedia of Type Strains, Phase IV (KMG-IV): sequencing the most valuable type-strain genomes for metagenomic binning, comparative biology and taxonomic classification.</title>
        <authorList>
            <person name="Goeker M."/>
        </authorList>
    </citation>
    <scope>NUCLEOTIDE SEQUENCE [LARGE SCALE GENOMIC DNA]</scope>
    <source>
        <strain evidence="5 6">DSM 25622</strain>
    </source>
</reference>
<keyword evidence="4" id="KW-0812">Transmembrane</keyword>
<dbReference type="PROSITE" id="PS50005">
    <property type="entry name" value="TPR"/>
    <property type="match status" value="1"/>
</dbReference>
<gene>
    <name evidence="5" type="ORF">FHS87_003458</name>
</gene>
<feature type="repeat" description="TPR" evidence="3">
    <location>
        <begin position="196"/>
        <end position="229"/>
    </location>
</feature>
<evidence type="ECO:0000256" key="2">
    <source>
        <dbReference type="ARBA" id="ARBA00022803"/>
    </source>
</evidence>
<keyword evidence="2 3" id="KW-0802">TPR repeat</keyword>
<protein>
    <submittedName>
        <fullName evidence="5">Tetratricopeptide (TPR) repeat protein</fullName>
    </submittedName>
</protein>
<comment type="caution">
    <text evidence="5">The sequence shown here is derived from an EMBL/GenBank/DDBJ whole genome shotgun (WGS) entry which is preliminary data.</text>
</comment>
<dbReference type="PANTHER" id="PTHR44858">
    <property type="entry name" value="TETRATRICOPEPTIDE REPEAT PROTEIN 6"/>
    <property type="match status" value="1"/>
</dbReference>
<feature type="transmembrane region" description="Helical" evidence="4">
    <location>
        <begin position="12"/>
        <end position="29"/>
    </location>
</feature>
<dbReference type="Gene3D" id="1.25.40.10">
    <property type="entry name" value="Tetratricopeptide repeat domain"/>
    <property type="match status" value="1"/>
</dbReference>
<dbReference type="InterPro" id="IPR050498">
    <property type="entry name" value="Ycf3"/>
</dbReference>
<evidence type="ECO:0000313" key="5">
    <source>
        <dbReference type="EMBL" id="MBB5695401.1"/>
    </source>
</evidence>
<name>A0A840YGJ2_9PROT</name>
<keyword evidence="6" id="KW-1185">Reference proteome</keyword>
<evidence type="ECO:0000256" key="4">
    <source>
        <dbReference type="SAM" id="Phobius"/>
    </source>
</evidence>
<dbReference type="AlphaFoldDB" id="A0A840YGJ2"/>
<dbReference type="InterPro" id="IPR019734">
    <property type="entry name" value="TPR_rpt"/>
</dbReference>
<dbReference type="InterPro" id="IPR011990">
    <property type="entry name" value="TPR-like_helical_dom_sf"/>
</dbReference>
<organism evidence="5 6">
    <name type="scientific">Muricoccus pecuniae</name>
    <dbReference type="NCBI Taxonomy" id="693023"/>
    <lineage>
        <taxon>Bacteria</taxon>
        <taxon>Pseudomonadati</taxon>
        <taxon>Pseudomonadota</taxon>
        <taxon>Alphaproteobacteria</taxon>
        <taxon>Acetobacterales</taxon>
        <taxon>Roseomonadaceae</taxon>
        <taxon>Muricoccus</taxon>
    </lineage>
</organism>
<keyword evidence="1" id="KW-0677">Repeat</keyword>
<dbReference type="EMBL" id="JACIJD010000017">
    <property type="protein sequence ID" value="MBB5695401.1"/>
    <property type="molecule type" value="Genomic_DNA"/>
</dbReference>
<dbReference type="SMART" id="SM00028">
    <property type="entry name" value="TPR"/>
    <property type="match status" value="4"/>
</dbReference>
<dbReference type="RefSeq" id="WP_184520599.1">
    <property type="nucleotide sequence ID" value="NZ_JACIJD010000017.1"/>
</dbReference>
<evidence type="ECO:0000256" key="3">
    <source>
        <dbReference type="PROSITE-ProRule" id="PRU00339"/>
    </source>
</evidence>
<accession>A0A840YGJ2</accession>
<dbReference type="Pfam" id="PF13371">
    <property type="entry name" value="TPR_9"/>
    <property type="match status" value="1"/>
</dbReference>